<proteinExistence type="predicted"/>
<comment type="caution">
    <text evidence="1">The sequence shown here is derived from an EMBL/GenBank/DDBJ whole genome shotgun (WGS) entry which is preliminary data.</text>
</comment>
<dbReference type="RefSeq" id="WP_267152508.1">
    <property type="nucleotide sequence ID" value="NZ_JAPMLT010000009.1"/>
</dbReference>
<name>A0ABT3X6I9_9BACL</name>
<evidence type="ECO:0000313" key="2">
    <source>
        <dbReference type="Proteomes" id="UP001208017"/>
    </source>
</evidence>
<evidence type="ECO:0000313" key="1">
    <source>
        <dbReference type="EMBL" id="MCX7571266.1"/>
    </source>
</evidence>
<reference evidence="1 2" key="1">
    <citation type="submission" date="2022-11" db="EMBL/GenBank/DDBJ databases">
        <title>Study of microbial diversity in lake waters.</title>
        <authorList>
            <person name="Zhang J."/>
        </authorList>
    </citation>
    <scope>NUCLEOTIDE SEQUENCE [LARGE SCALE GENOMIC DNA]</scope>
    <source>
        <strain evidence="1 2">DT12</strain>
    </source>
</reference>
<accession>A0ABT3X6I9</accession>
<protein>
    <submittedName>
        <fullName evidence="1">Uncharacterized protein</fullName>
    </submittedName>
</protein>
<organism evidence="1 2">
    <name type="scientific">Tumebacillus lacus</name>
    <dbReference type="NCBI Taxonomy" id="2995335"/>
    <lineage>
        <taxon>Bacteria</taxon>
        <taxon>Bacillati</taxon>
        <taxon>Bacillota</taxon>
        <taxon>Bacilli</taxon>
        <taxon>Bacillales</taxon>
        <taxon>Alicyclobacillaceae</taxon>
        <taxon>Tumebacillus</taxon>
    </lineage>
</organism>
<keyword evidence="2" id="KW-1185">Reference proteome</keyword>
<gene>
    <name evidence="1" type="ORF">OS242_15040</name>
</gene>
<sequence length="164" mass="18931">MATTKDVLESAKAELNKAIRGEIDTEDVPEAVGRKKLELEDKILRYFQNKEIERERKEENKILFEEIEAFFQDLETDEDLVLQLPNGEYAVLALKAYVKDIFDKDSLAQELLIAKDELKTPFDYSILTSQGKLTPDMISKHTQTETVVKVRLSKRKTKPKAKKK</sequence>
<dbReference type="Proteomes" id="UP001208017">
    <property type="component" value="Unassembled WGS sequence"/>
</dbReference>
<dbReference type="EMBL" id="JAPMLT010000009">
    <property type="protein sequence ID" value="MCX7571266.1"/>
    <property type="molecule type" value="Genomic_DNA"/>
</dbReference>